<evidence type="ECO:0000259" key="5">
    <source>
        <dbReference type="PROSITE" id="PS51192"/>
    </source>
</evidence>
<keyword evidence="7" id="KW-0347">Helicase</keyword>
<dbReference type="SUPFAM" id="SSF52540">
    <property type="entry name" value="P-loop containing nucleoside triphosphate hydrolases"/>
    <property type="match status" value="2"/>
</dbReference>
<dbReference type="Pfam" id="PF00271">
    <property type="entry name" value="Helicase_C"/>
    <property type="match status" value="1"/>
</dbReference>
<keyword evidence="8" id="KW-1185">Reference proteome</keyword>
<dbReference type="GO" id="GO:0016787">
    <property type="term" value="F:hydrolase activity"/>
    <property type="evidence" value="ECO:0007669"/>
    <property type="project" value="UniProtKB-KW"/>
</dbReference>
<proteinExistence type="predicted"/>
<dbReference type="InterPro" id="IPR027417">
    <property type="entry name" value="P-loop_NTPase"/>
</dbReference>
<feature type="domain" description="SWIM-type" evidence="4">
    <location>
        <begin position="49"/>
        <end position="88"/>
    </location>
</feature>
<gene>
    <name evidence="7" type="ORF">Mal4_47180</name>
</gene>
<keyword evidence="2" id="KW-0862">Zinc</keyword>
<evidence type="ECO:0000259" key="6">
    <source>
        <dbReference type="PROSITE" id="PS51194"/>
    </source>
</evidence>
<dbReference type="AlphaFoldDB" id="A0A517ZD21"/>
<dbReference type="Gene3D" id="3.40.50.300">
    <property type="entry name" value="P-loop containing nucleotide triphosphate hydrolases"/>
    <property type="match status" value="1"/>
</dbReference>
<dbReference type="InterPro" id="IPR049730">
    <property type="entry name" value="SNF2/RAD54-like_C"/>
</dbReference>
<keyword evidence="7" id="KW-0547">Nucleotide-binding</keyword>
<dbReference type="PANTHER" id="PTHR10799">
    <property type="entry name" value="SNF2/RAD54 HELICASE FAMILY"/>
    <property type="match status" value="1"/>
</dbReference>
<dbReference type="CDD" id="cd18012">
    <property type="entry name" value="DEXQc_arch_SWI2_SNF2"/>
    <property type="match status" value="1"/>
</dbReference>
<evidence type="ECO:0000256" key="3">
    <source>
        <dbReference type="SAM" id="MobiDB-lite"/>
    </source>
</evidence>
<accession>A0A517ZD21</accession>
<dbReference type="KEGG" id="mri:Mal4_47180"/>
<dbReference type="CDD" id="cd18793">
    <property type="entry name" value="SF2_C_SNF"/>
    <property type="match status" value="1"/>
</dbReference>
<dbReference type="GO" id="GO:0005524">
    <property type="term" value="F:ATP binding"/>
    <property type="evidence" value="ECO:0007669"/>
    <property type="project" value="InterPro"/>
</dbReference>
<dbReference type="Proteomes" id="UP000320496">
    <property type="component" value="Chromosome"/>
</dbReference>
<dbReference type="GO" id="GO:0008270">
    <property type="term" value="F:zinc ion binding"/>
    <property type="evidence" value="ECO:0007669"/>
    <property type="project" value="UniProtKB-KW"/>
</dbReference>
<feature type="domain" description="Helicase C-terminal" evidence="6">
    <location>
        <begin position="948"/>
        <end position="1101"/>
    </location>
</feature>
<protein>
    <submittedName>
        <fullName evidence="7">ATP-dependent helicase HepA</fullName>
    </submittedName>
</protein>
<evidence type="ECO:0000259" key="4">
    <source>
        <dbReference type="PROSITE" id="PS50966"/>
    </source>
</evidence>
<dbReference type="InterPro" id="IPR038718">
    <property type="entry name" value="SNF2-like_sf"/>
</dbReference>
<dbReference type="OrthoDB" id="9814088at2"/>
<dbReference type="EMBL" id="CP036275">
    <property type="protein sequence ID" value="QDU40362.1"/>
    <property type="molecule type" value="Genomic_DNA"/>
</dbReference>
<keyword evidence="1" id="KW-0378">Hydrolase</keyword>
<keyword evidence="2" id="KW-0863">Zinc-finger</keyword>
<evidence type="ECO:0000256" key="2">
    <source>
        <dbReference type="PROSITE-ProRule" id="PRU00325"/>
    </source>
</evidence>
<dbReference type="Gene3D" id="3.40.50.10810">
    <property type="entry name" value="Tandem AAA-ATPase domain"/>
    <property type="match status" value="1"/>
</dbReference>
<dbReference type="InterPro" id="IPR007527">
    <property type="entry name" value="Znf_SWIM"/>
</dbReference>
<feature type="domain" description="Helicase ATP-binding" evidence="5">
    <location>
        <begin position="666"/>
        <end position="826"/>
    </location>
</feature>
<keyword evidence="2" id="KW-0479">Metal-binding</keyword>
<dbReference type="RefSeq" id="WP_145371612.1">
    <property type="nucleotide sequence ID" value="NZ_CP036275.1"/>
</dbReference>
<reference evidence="7 8" key="1">
    <citation type="submission" date="2019-02" db="EMBL/GenBank/DDBJ databases">
        <title>Deep-cultivation of Planctomycetes and their phenomic and genomic characterization uncovers novel biology.</title>
        <authorList>
            <person name="Wiegand S."/>
            <person name="Jogler M."/>
            <person name="Boedeker C."/>
            <person name="Pinto D."/>
            <person name="Vollmers J."/>
            <person name="Rivas-Marin E."/>
            <person name="Kohn T."/>
            <person name="Peeters S.H."/>
            <person name="Heuer A."/>
            <person name="Rast P."/>
            <person name="Oberbeckmann S."/>
            <person name="Bunk B."/>
            <person name="Jeske O."/>
            <person name="Meyerdierks A."/>
            <person name="Storesund J.E."/>
            <person name="Kallscheuer N."/>
            <person name="Luecker S."/>
            <person name="Lage O.M."/>
            <person name="Pohl T."/>
            <person name="Merkel B.J."/>
            <person name="Hornburger P."/>
            <person name="Mueller R.-W."/>
            <person name="Bruemmer F."/>
            <person name="Labrenz M."/>
            <person name="Spormann A.M."/>
            <person name="Op den Camp H."/>
            <person name="Overmann J."/>
            <person name="Amann R."/>
            <person name="Jetten M.S.M."/>
            <person name="Mascher T."/>
            <person name="Medema M.H."/>
            <person name="Devos D.P."/>
            <person name="Kaster A.-K."/>
            <person name="Ovreas L."/>
            <person name="Rohde M."/>
            <person name="Galperin M.Y."/>
            <person name="Jogler C."/>
        </authorList>
    </citation>
    <scope>NUCLEOTIDE SEQUENCE [LARGE SCALE GENOMIC DNA]</scope>
    <source>
        <strain evidence="7 8">Mal4</strain>
    </source>
</reference>
<dbReference type="SMART" id="SM00487">
    <property type="entry name" value="DEXDc"/>
    <property type="match status" value="1"/>
</dbReference>
<dbReference type="GO" id="GO:0004386">
    <property type="term" value="F:helicase activity"/>
    <property type="evidence" value="ECO:0007669"/>
    <property type="project" value="UniProtKB-KW"/>
</dbReference>
<dbReference type="SMART" id="SM00490">
    <property type="entry name" value="HELICc"/>
    <property type="match status" value="1"/>
</dbReference>
<dbReference type="Pfam" id="PF00176">
    <property type="entry name" value="SNF2-rel_dom"/>
    <property type="match status" value="1"/>
</dbReference>
<evidence type="ECO:0000313" key="8">
    <source>
        <dbReference type="Proteomes" id="UP000320496"/>
    </source>
</evidence>
<evidence type="ECO:0000313" key="7">
    <source>
        <dbReference type="EMBL" id="QDU40362.1"/>
    </source>
</evidence>
<dbReference type="InterPro" id="IPR001650">
    <property type="entry name" value="Helicase_C-like"/>
</dbReference>
<evidence type="ECO:0000256" key="1">
    <source>
        <dbReference type="ARBA" id="ARBA00022801"/>
    </source>
</evidence>
<name>A0A517ZD21_9PLAN</name>
<keyword evidence="7" id="KW-0067">ATP-binding</keyword>
<dbReference type="PROSITE" id="PS50966">
    <property type="entry name" value="ZF_SWIM"/>
    <property type="match status" value="1"/>
</dbReference>
<dbReference type="PROSITE" id="PS51194">
    <property type="entry name" value="HELICASE_CTER"/>
    <property type="match status" value="1"/>
</dbReference>
<organism evidence="7 8">
    <name type="scientific">Maioricimonas rarisocia</name>
    <dbReference type="NCBI Taxonomy" id="2528026"/>
    <lineage>
        <taxon>Bacteria</taxon>
        <taxon>Pseudomonadati</taxon>
        <taxon>Planctomycetota</taxon>
        <taxon>Planctomycetia</taxon>
        <taxon>Planctomycetales</taxon>
        <taxon>Planctomycetaceae</taxon>
        <taxon>Maioricimonas</taxon>
    </lineage>
</organism>
<feature type="region of interest" description="Disordered" evidence="3">
    <location>
        <begin position="124"/>
        <end position="152"/>
    </location>
</feature>
<dbReference type="InterPro" id="IPR014001">
    <property type="entry name" value="Helicase_ATP-bd"/>
</dbReference>
<dbReference type="PROSITE" id="PS51192">
    <property type="entry name" value="HELICASE_ATP_BIND_1"/>
    <property type="match status" value="1"/>
</dbReference>
<dbReference type="InterPro" id="IPR000330">
    <property type="entry name" value="SNF2_N"/>
</dbReference>
<sequence length="1110" mass="125994">MSLAQSFEGKFRADIRFRGSAYLQADRVAVTRVTPEQLYASVRDGGVEYQTQLSRLEGELRMFCTCVGDAQSREPACKHLWATILAVDSGNYLTAPPTGGRVPPFVAETESSVSSIDLWDDDLSDGDVFQPPTRSSNSGNSGGSRVATRPSPKLREWESKLLEVRSRFGSESGEASRDAREREIFFEIDIEESRRSKSLVIQTSQRQRRASGQWGKLKPLKLRPGKLDDIEHEDDRRILAYLVGGTPERNSWYAQQAEFQTSIFRYRVPFELCELILPMMCATGRVRLLGGVEKNVPPLTWDDGPAWILTLAVRDDESERRWKVTGELRRDDEVKPLVDIPLVIPGGLAVTNTSIARLEDFNAFDWVDVVGRETGLSVDYGEEHELVERLLDMPAIPRLDLPDELRLEEVQTEPHPYLVLQTPKSRGWRRERLQGNVEFDYLGTKVSAASVQWAIVQRDQNRCVLRDQAFESSAWSRLLELGFRRLLDHRQGGYDVDIAIDDLGRAVRTLVDEGWQVRADGKQVRQAAQLKFRINSQIDWFELSGDVQFGDQNVAFPELLAALSRGDTTIRLGDGSLGILPEEWLQQYGLLAGLGTVEEDHLRFSNTQAGLLDALLSAQPSVEVDEEFDILRTRLREFDGVAEASEPEGFKGELRSYQREGLGWLQFLKEFRFGGCLADDMGLGKTVQLLALLLERKKERKKQLPSLVVVPKSLLFNWIQETRRFTPQMSCVEYTGTDRAELRDEFSKTDLVLTTYGTLRRDIVHLKDVQFDYAVLDEAQTIKNASSQIAKASRLIQANYRIALSGTPIENHMGDLWSIFEFLNPGMLGRSSAFRMYSGNSADEASRTVLARGLRPFVLRRTKQQVAAELPEKFEETIFCRMGKRQQKLYDELRMHYRDTLLGMVESQGLGKSKMHVLEALLRLRQAACHPALLDRETTEEAFAKLEVLCPHLEELIDEGHKSLVFSQFTSMLSIVKEHLDRRGIRYAYLDGQTRRRKQVVEQFQNDPETKVFLISLKAGGLGLNLTAAEYVFLLDPWWNPAVEAQAIDRAHRVGQTKQVFAYRLICRGTVEEKILELQKKKRELADAILEADGSLIKDLTPEDLELLLS</sequence>